<reference evidence="2 3" key="1">
    <citation type="submission" date="2024-03" db="EMBL/GenBank/DDBJ databases">
        <title>High-quality draft genome sequencing of Tistrella sp. BH-R2-4.</title>
        <authorList>
            <person name="Dong C."/>
        </authorList>
    </citation>
    <scope>NUCLEOTIDE SEQUENCE [LARGE SCALE GENOMIC DNA]</scope>
    <source>
        <strain evidence="2 3">BH-R2-4</strain>
    </source>
</reference>
<gene>
    <name evidence="2" type="ORF">WG926_01730</name>
</gene>
<feature type="compositionally biased region" description="Low complexity" evidence="1">
    <location>
        <begin position="180"/>
        <end position="189"/>
    </location>
</feature>
<comment type="caution">
    <text evidence="2">The sequence shown here is derived from an EMBL/GenBank/DDBJ whole genome shotgun (WGS) entry which is preliminary data.</text>
</comment>
<evidence type="ECO:0000313" key="2">
    <source>
        <dbReference type="EMBL" id="MEN2987005.1"/>
    </source>
</evidence>
<proteinExistence type="predicted"/>
<sequence>MTSALRPTKPAVLLVRTGDDALGLATWRSGLASAGIEPVDDVSDDAADIGRRMDAVPDAVVALVLQQPLVDALERLCGLAAGLPPRRLLIVLAYGDAATPAAVAQLLSAGAAGVLDDGGDLVGLFAMVAEAVRRIAGGGRVLPAAARRDGASGALAGRIAADIAAVDWGRGAAGLAPDAASVATPATADADGDVIPSGPEPGPPDPHAP</sequence>
<accession>A0ABU9YEA1</accession>
<feature type="compositionally biased region" description="Pro residues" evidence="1">
    <location>
        <begin position="198"/>
        <end position="209"/>
    </location>
</feature>
<name>A0ABU9YEA1_9PROT</name>
<feature type="region of interest" description="Disordered" evidence="1">
    <location>
        <begin position="180"/>
        <end position="209"/>
    </location>
</feature>
<keyword evidence="3" id="KW-1185">Reference proteome</keyword>
<dbReference type="RefSeq" id="WP_345936657.1">
    <property type="nucleotide sequence ID" value="NZ_JBBKTW010000001.1"/>
</dbReference>
<evidence type="ECO:0000256" key="1">
    <source>
        <dbReference type="SAM" id="MobiDB-lite"/>
    </source>
</evidence>
<evidence type="ECO:0000313" key="3">
    <source>
        <dbReference type="Proteomes" id="UP001413721"/>
    </source>
</evidence>
<evidence type="ECO:0008006" key="4">
    <source>
        <dbReference type="Google" id="ProtNLM"/>
    </source>
</evidence>
<protein>
    <recommendedName>
        <fullName evidence="4">Response regulatory domain-containing protein</fullName>
    </recommendedName>
</protein>
<dbReference type="Proteomes" id="UP001413721">
    <property type="component" value="Unassembled WGS sequence"/>
</dbReference>
<dbReference type="EMBL" id="JBBKTW010000001">
    <property type="protein sequence ID" value="MEN2987005.1"/>
    <property type="molecule type" value="Genomic_DNA"/>
</dbReference>
<organism evidence="2 3">
    <name type="scientific">Tistrella arctica</name>
    <dbReference type="NCBI Taxonomy" id="3133430"/>
    <lineage>
        <taxon>Bacteria</taxon>
        <taxon>Pseudomonadati</taxon>
        <taxon>Pseudomonadota</taxon>
        <taxon>Alphaproteobacteria</taxon>
        <taxon>Geminicoccales</taxon>
        <taxon>Geminicoccaceae</taxon>
        <taxon>Tistrella</taxon>
    </lineage>
</organism>